<dbReference type="Pfam" id="PF02283">
    <property type="entry name" value="CobU"/>
    <property type="match status" value="1"/>
</dbReference>
<feature type="binding site" evidence="19">
    <location>
        <position position="61"/>
    </location>
    <ligand>
        <name>GTP</name>
        <dbReference type="ChEBI" id="CHEBI:37565"/>
    </ligand>
</feature>
<dbReference type="EC" id="2.7.1.156" evidence="8"/>
<reference evidence="21 23" key="2">
    <citation type="submission" date="2018-08" db="EMBL/GenBank/DDBJ databases">
        <title>A genome reference for cultivated species of the human gut microbiota.</title>
        <authorList>
            <person name="Zou Y."/>
            <person name="Xue W."/>
            <person name="Luo G."/>
        </authorList>
    </citation>
    <scope>NUCLEOTIDE SEQUENCE [LARGE SCALE GENOMIC DNA]</scope>
    <source>
        <strain evidence="21 23">TF05-12AC</strain>
    </source>
</reference>
<comment type="pathway">
    <text evidence="6">Cofactor biosynthesis; adenosylcobalamin biosynthesis; adenosylcobalamin from cob(II)yrinate a,c-diamide: step 5/7.</text>
</comment>
<feature type="binding site" evidence="19">
    <location>
        <begin position="7"/>
        <end position="14"/>
    </location>
    <ligand>
        <name>GTP</name>
        <dbReference type="ChEBI" id="CHEBI:37565"/>
    </ligand>
</feature>
<protein>
    <recommendedName>
        <fullName evidence="16">Adenosylcobinamide kinase</fullName>
        <ecNumber evidence="8">2.7.1.156</ecNumber>
        <ecNumber evidence="9">2.7.7.62</ecNumber>
    </recommendedName>
    <alternativeName>
        <fullName evidence="17">Adenosylcobinamide-phosphate guanylyltransferase</fullName>
    </alternativeName>
</protein>
<evidence type="ECO:0000313" key="20">
    <source>
        <dbReference type="EMBL" id="CUP62276.1"/>
    </source>
</evidence>
<dbReference type="PANTHER" id="PTHR34848:SF1">
    <property type="entry name" value="BIFUNCTIONAL ADENOSYLCOBALAMIN BIOSYNTHESIS PROTEIN COBU"/>
    <property type="match status" value="1"/>
</dbReference>
<dbReference type="GO" id="GO:0009236">
    <property type="term" value="P:cobalamin biosynthetic process"/>
    <property type="evidence" value="ECO:0007669"/>
    <property type="project" value="UniProtKB-UniPathway"/>
</dbReference>
<sequence length="177" mass="18972">MLTLVTGGAASGKSEYAERLAAACDGPRVYIATMRPLDKESVARIEKHRAARADRRFSTIERYHDLKGLRLPCGTNAVLLECMSNLAANELFGEGSAGKAAVSAILDGVDALCAQARDVVIVSNELFSDGEAYAPETLCYLDVLGEINRTVAQRAHRVIEVVCGIPVIHKNEGERAG</sequence>
<evidence type="ECO:0000256" key="17">
    <source>
        <dbReference type="ARBA" id="ARBA00030571"/>
    </source>
</evidence>
<dbReference type="CDD" id="cd00544">
    <property type="entry name" value="CobU"/>
    <property type="match status" value="1"/>
</dbReference>
<dbReference type="Proteomes" id="UP000260828">
    <property type="component" value="Unassembled WGS sequence"/>
</dbReference>
<keyword evidence="13 20" id="KW-0418">Kinase</keyword>
<keyword evidence="15 19" id="KW-0342">GTP-binding</keyword>
<evidence type="ECO:0000256" key="16">
    <source>
        <dbReference type="ARBA" id="ARBA00029570"/>
    </source>
</evidence>
<evidence type="ECO:0000313" key="23">
    <source>
        <dbReference type="Proteomes" id="UP000260828"/>
    </source>
</evidence>
<dbReference type="OrthoDB" id="9799422at2"/>
<dbReference type="InterPro" id="IPR003203">
    <property type="entry name" value="CobU/CobP"/>
</dbReference>
<evidence type="ECO:0000256" key="13">
    <source>
        <dbReference type="ARBA" id="ARBA00022777"/>
    </source>
</evidence>
<organism evidence="20 22">
    <name type="scientific">Anaerotruncus colihominis</name>
    <dbReference type="NCBI Taxonomy" id="169435"/>
    <lineage>
        <taxon>Bacteria</taxon>
        <taxon>Bacillati</taxon>
        <taxon>Bacillota</taxon>
        <taxon>Clostridia</taxon>
        <taxon>Eubacteriales</taxon>
        <taxon>Oscillospiraceae</taxon>
        <taxon>Anaerotruncus</taxon>
    </lineage>
</organism>
<dbReference type="GO" id="GO:0043752">
    <property type="term" value="F:adenosylcobinamide kinase activity"/>
    <property type="evidence" value="ECO:0007669"/>
    <property type="project" value="UniProtKB-EC"/>
</dbReference>
<evidence type="ECO:0000313" key="22">
    <source>
        <dbReference type="Proteomes" id="UP000095765"/>
    </source>
</evidence>
<evidence type="ECO:0000256" key="18">
    <source>
        <dbReference type="PIRSR" id="PIRSR006135-1"/>
    </source>
</evidence>
<evidence type="ECO:0000256" key="14">
    <source>
        <dbReference type="ARBA" id="ARBA00022840"/>
    </source>
</evidence>
<accession>A0A174PRM1</accession>
<dbReference type="AlphaFoldDB" id="A0A174PRM1"/>
<reference evidence="20 22" key="1">
    <citation type="submission" date="2015-09" db="EMBL/GenBank/DDBJ databases">
        <authorList>
            <consortium name="Pathogen Informatics"/>
        </authorList>
    </citation>
    <scope>NUCLEOTIDE SEQUENCE [LARGE SCALE GENOMIC DNA]</scope>
    <source>
        <strain evidence="20 22">2789STDY5834939</strain>
    </source>
</reference>
<dbReference type="PIRSF" id="PIRSF006135">
    <property type="entry name" value="CobU"/>
    <property type="match status" value="1"/>
</dbReference>
<evidence type="ECO:0000256" key="6">
    <source>
        <dbReference type="ARBA" id="ARBA00005159"/>
    </source>
</evidence>
<evidence type="ECO:0000256" key="7">
    <source>
        <dbReference type="ARBA" id="ARBA00007490"/>
    </source>
</evidence>
<comment type="similarity">
    <text evidence="7">Belongs to the CobU/CobP family.</text>
</comment>
<dbReference type="PANTHER" id="PTHR34848">
    <property type="match status" value="1"/>
</dbReference>
<evidence type="ECO:0000256" key="11">
    <source>
        <dbReference type="ARBA" id="ARBA00022679"/>
    </source>
</evidence>
<comment type="catalytic activity">
    <reaction evidence="1">
        <text>adenosylcob(III)inamide + ATP = adenosylcob(III)inamide phosphate + ADP + H(+)</text>
        <dbReference type="Rhea" id="RHEA:15769"/>
        <dbReference type="ChEBI" id="CHEBI:2480"/>
        <dbReference type="ChEBI" id="CHEBI:15378"/>
        <dbReference type="ChEBI" id="CHEBI:30616"/>
        <dbReference type="ChEBI" id="CHEBI:58502"/>
        <dbReference type="ChEBI" id="CHEBI:456216"/>
        <dbReference type="EC" id="2.7.1.156"/>
    </reaction>
</comment>
<dbReference type="Proteomes" id="UP000095765">
    <property type="component" value="Unassembled WGS sequence"/>
</dbReference>
<proteinExistence type="inferred from homology"/>
<comment type="function">
    <text evidence="4">Catalyzes ATP-dependent phosphorylation of adenosylcobinamide and addition of GMP to adenosylcobinamide phosphate.</text>
</comment>
<comment type="catalytic activity">
    <reaction evidence="3">
        <text>adenosylcob(III)inamide + GTP = adenosylcob(III)inamide phosphate + GDP + H(+)</text>
        <dbReference type="Rhea" id="RHEA:15765"/>
        <dbReference type="ChEBI" id="CHEBI:2480"/>
        <dbReference type="ChEBI" id="CHEBI:15378"/>
        <dbReference type="ChEBI" id="CHEBI:37565"/>
        <dbReference type="ChEBI" id="CHEBI:58189"/>
        <dbReference type="ChEBI" id="CHEBI:58502"/>
        <dbReference type="EC" id="2.7.1.156"/>
    </reaction>
</comment>
<keyword evidence="11 20" id="KW-0808">Transferase</keyword>
<dbReference type="InterPro" id="IPR027417">
    <property type="entry name" value="P-loop_NTPase"/>
</dbReference>
<evidence type="ECO:0000256" key="1">
    <source>
        <dbReference type="ARBA" id="ARBA00000312"/>
    </source>
</evidence>
<name>A0A174PRM1_9FIRM</name>
<dbReference type="EMBL" id="CZBE01000008">
    <property type="protein sequence ID" value="CUP62276.1"/>
    <property type="molecule type" value="Genomic_DNA"/>
</dbReference>
<evidence type="ECO:0000313" key="21">
    <source>
        <dbReference type="EMBL" id="RGE69827.1"/>
    </source>
</evidence>
<dbReference type="GO" id="GO:0005524">
    <property type="term" value="F:ATP binding"/>
    <property type="evidence" value="ECO:0007669"/>
    <property type="project" value="UniProtKB-KW"/>
</dbReference>
<dbReference type="SUPFAM" id="SSF52540">
    <property type="entry name" value="P-loop containing nucleoside triphosphate hydrolases"/>
    <property type="match status" value="1"/>
</dbReference>
<evidence type="ECO:0000256" key="15">
    <source>
        <dbReference type="ARBA" id="ARBA00023134"/>
    </source>
</evidence>
<comment type="catalytic activity">
    <reaction evidence="2">
        <text>adenosylcob(III)inamide phosphate + GTP + H(+) = adenosylcob(III)inamide-GDP + diphosphate</text>
        <dbReference type="Rhea" id="RHEA:22712"/>
        <dbReference type="ChEBI" id="CHEBI:15378"/>
        <dbReference type="ChEBI" id="CHEBI:33019"/>
        <dbReference type="ChEBI" id="CHEBI:37565"/>
        <dbReference type="ChEBI" id="CHEBI:58502"/>
        <dbReference type="ChEBI" id="CHEBI:60487"/>
        <dbReference type="EC" id="2.7.7.62"/>
    </reaction>
</comment>
<gene>
    <name evidence="20" type="primary">cobU</name>
    <name evidence="21" type="ORF">DXC40_01835</name>
    <name evidence="20" type="ORF">ERS852551_01382</name>
</gene>
<evidence type="ECO:0000256" key="10">
    <source>
        <dbReference type="ARBA" id="ARBA00022573"/>
    </source>
</evidence>
<feature type="active site" description="GMP-histidine intermediate" evidence="18">
    <location>
        <position position="48"/>
    </location>
</feature>
<dbReference type="RefSeq" id="WP_006875337.1">
    <property type="nucleotide sequence ID" value="NZ_CABIWA010000011.1"/>
</dbReference>
<keyword evidence="21" id="KW-0548">Nucleotidyltransferase</keyword>
<evidence type="ECO:0000256" key="3">
    <source>
        <dbReference type="ARBA" id="ARBA00001522"/>
    </source>
</evidence>
<feature type="binding site" evidence="19">
    <location>
        <begin position="49"/>
        <end position="52"/>
    </location>
    <ligand>
        <name>GTP</name>
        <dbReference type="ChEBI" id="CHEBI:37565"/>
    </ligand>
</feature>
<keyword evidence="10" id="KW-0169">Cobalamin biosynthesis</keyword>
<evidence type="ECO:0000256" key="9">
    <source>
        <dbReference type="ARBA" id="ARBA00012523"/>
    </source>
</evidence>
<evidence type="ECO:0000256" key="4">
    <source>
        <dbReference type="ARBA" id="ARBA00003889"/>
    </source>
</evidence>
<dbReference type="GO" id="GO:0005525">
    <property type="term" value="F:GTP binding"/>
    <property type="evidence" value="ECO:0007669"/>
    <property type="project" value="UniProtKB-KW"/>
</dbReference>
<dbReference type="EC" id="2.7.7.62" evidence="9"/>
<comment type="pathway">
    <text evidence="5">Cofactor biosynthesis; adenosylcobalamin biosynthesis; adenosylcobalamin from cob(II)yrinate a,c-diamide: step 6/7.</text>
</comment>
<dbReference type="GO" id="GO:0008820">
    <property type="term" value="F:cobinamide phosphate guanylyltransferase activity"/>
    <property type="evidence" value="ECO:0007669"/>
    <property type="project" value="UniProtKB-EC"/>
</dbReference>
<feature type="binding site" evidence="19">
    <location>
        <position position="81"/>
    </location>
    <ligand>
        <name>GTP</name>
        <dbReference type="ChEBI" id="CHEBI:37565"/>
    </ligand>
</feature>
<evidence type="ECO:0000256" key="19">
    <source>
        <dbReference type="PIRSR" id="PIRSR006135-2"/>
    </source>
</evidence>
<dbReference type="UniPathway" id="UPA00148">
    <property type="reaction ID" value="UER00236"/>
</dbReference>
<evidence type="ECO:0000256" key="5">
    <source>
        <dbReference type="ARBA" id="ARBA00004692"/>
    </source>
</evidence>
<evidence type="ECO:0000256" key="2">
    <source>
        <dbReference type="ARBA" id="ARBA00000711"/>
    </source>
</evidence>
<keyword evidence="12 19" id="KW-0547">Nucleotide-binding</keyword>
<dbReference type="EMBL" id="QVME01000001">
    <property type="protein sequence ID" value="RGE69827.1"/>
    <property type="molecule type" value="Genomic_DNA"/>
</dbReference>
<evidence type="ECO:0000256" key="12">
    <source>
        <dbReference type="ARBA" id="ARBA00022741"/>
    </source>
</evidence>
<evidence type="ECO:0000256" key="8">
    <source>
        <dbReference type="ARBA" id="ARBA00012016"/>
    </source>
</evidence>
<dbReference type="Gene3D" id="3.40.50.300">
    <property type="entry name" value="P-loop containing nucleotide triphosphate hydrolases"/>
    <property type="match status" value="1"/>
</dbReference>
<keyword evidence="14" id="KW-0067">ATP-binding</keyword>